<evidence type="ECO:0000256" key="1">
    <source>
        <dbReference type="SAM" id="Phobius"/>
    </source>
</evidence>
<evidence type="ECO:0000313" key="2">
    <source>
        <dbReference type="EMBL" id="KKN88376.1"/>
    </source>
</evidence>
<keyword evidence="1" id="KW-1133">Transmembrane helix</keyword>
<dbReference type="AlphaFoldDB" id="A0A0F9WQA7"/>
<dbReference type="EMBL" id="LAZR01000129">
    <property type="protein sequence ID" value="KKN88376.1"/>
    <property type="molecule type" value="Genomic_DNA"/>
</dbReference>
<name>A0A0F9WQA7_9ZZZZ</name>
<gene>
    <name evidence="2" type="ORF">LCGC14_0249390</name>
</gene>
<keyword evidence="1" id="KW-0472">Membrane</keyword>
<feature type="transmembrane region" description="Helical" evidence="1">
    <location>
        <begin position="70"/>
        <end position="96"/>
    </location>
</feature>
<protein>
    <submittedName>
        <fullName evidence="2">Uncharacterized protein</fullName>
    </submittedName>
</protein>
<comment type="caution">
    <text evidence="2">The sequence shown here is derived from an EMBL/GenBank/DDBJ whole genome shotgun (WGS) entry which is preliminary data.</text>
</comment>
<organism evidence="2">
    <name type="scientific">marine sediment metagenome</name>
    <dbReference type="NCBI Taxonomy" id="412755"/>
    <lineage>
        <taxon>unclassified sequences</taxon>
        <taxon>metagenomes</taxon>
        <taxon>ecological metagenomes</taxon>
    </lineage>
</organism>
<keyword evidence="1" id="KW-0812">Transmembrane</keyword>
<sequence length="99" mass="10755">MSLNERDVERIHTRLDEIVSDLSEAKTDLRVVVEKLETHDRIIMGNGKDSVDSRLTKLETVSGGRSKGSWIILAAIIGTVFSLIVSGVTVLAGHLITGN</sequence>
<reference evidence="2" key="1">
    <citation type="journal article" date="2015" name="Nature">
        <title>Complex archaea that bridge the gap between prokaryotes and eukaryotes.</title>
        <authorList>
            <person name="Spang A."/>
            <person name="Saw J.H."/>
            <person name="Jorgensen S.L."/>
            <person name="Zaremba-Niedzwiedzka K."/>
            <person name="Martijn J."/>
            <person name="Lind A.E."/>
            <person name="van Eijk R."/>
            <person name="Schleper C."/>
            <person name="Guy L."/>
            <person name="Ettema T.J."/>
        </authorList>
    </citation>
    <scope>NUCLEOTIDE SEQUENCE</scope>
</reference>
<proteinExistence type="predicted"/>
<accession>A0A0F9WQA7</accession>